<evidence type="ECO:0000313" key="1">
    <source>
        <dbReference type="EMBL" id="KAH7993522.1"/>
    </source>
</evidence>
<dbReference type="EMBL" id="CM037616">
    <property type="protein sequence ID" value="KAH7993522.1"/>
    <property type="molecule type" value="Genomic_DNA"/>
</dbReference>
<protein>
    <submittedName>
        <fullName evidence="1">Uncharacterized protein</fullName>
    </submittedName>
</protein>
<reference evidence="1" key="1">
    <citation type="submission" date="2021-08" db="EMBL/GenBank/DDBJ databases">
        <title>The first chromosome-level gecko genome reveals the dynamic sex chromosomes of Neotropical dwarf geckos (Sphaerodactylidae: Sphaerodactylus).</title>
        <authorList>
            <person name="Pinto B.J."/>
            <person name="Keating S.E."/>
            <person name="Gamble T."/>
        </authorList>
    </citation>
    <scope>NUCLEOTIDE SEQUENCE</scope>
    <source>
        <strain evidence="1">TG3544</strain>
    </source>
</reference>
<proteinExistence type="predicted"/>
<accession>A0ACB8ELJ1</accession>
<name>A0ACB8ELJ1_9SAUR</name>
<gene>
    <name evidence="1" type="ORF">K3G42_031255</name>
</gene>
<sequence length="164" mass="18326">MRSQVLWKEQFRRSAEVCCGEIGRNYYNEPLKSTAGLLGRESTTVRSLLGATKILVGPANEKKLKGATVTFHCEARFDDSILKHGIKWQRGGRDITESDDTDKYFISNTTLTITDLEYSDQGLYSCVAWTSLDSVKKSARLLVAGKSMDLSKKSYLITHFSCIG</sequence>
<evidence type="ECO:0000313" key="2">
    <source>
        <dbReference type="Proteomes" id="UP000827872"/>
    </source>
</evidence>
<dbReference type="Proteomes" id="UP000827872">
    <property type="component" value="Linkage Group LG03"/>
</dbReference>
<organism evidence="1 2">
    <name type="scientific">Sphaerodactylus townsendi</name>
    <dbReference type="NCBI Taxonomy" id="933632"/>
    <lineage>
        <taxon>Eukaryota</taxon>
        <taxon>Metazoa</taxon>
        <taxon>Chordata</taxon>
        <taxon>Craniata</taxon>
        <taxon>Vertebrata</taxon>
        <taxon>Euteleostomi</taxon>
        <taxon>Lepidosauria</taxon>
        <taxon>Squamata</taxon>
        <taxon>Bifurcata</taxon>
        <taxon>Gekkota</taxon>
        <taxon>Sphaerodactylidae</taxon>
        <taxon>Sphaerodactylus</taxon>
    </lineage>
</organism>
<comment type="caution">
    <text evidence="1">The sequence shown here is derived from an EMBL/GenBank/DDBJ whole genome shotgun (WGS) entry which is preliminary data.</text>
</comment>
<keyword evidence="2" id="KW-1185">Reference proteome</keyword>